<dbReference type="CDD" id="cd12913">
    <property type="entry name" value="PDC1_MCP_like"/>
    <property type="match status" value="1"/>
</dbReference>
<dbReference type="PROSITE" id="PS50111">
    <property type="entry name" value="CHEMOTAXIS_TRANSDUC_2"/>
    <property type="match status" value="1"/>
</dbReference>
<comment type="subcellular location">
    <subcellularLocation>
        <location evidence="1">Membrane</location>
        <topology evidence="1">Multi-pass membrane protein</topology>
    </subcellularLocation>
</comment>
<dbReference type="Pfam" id="PF22673">
    <property type="entry name" value="MCP-like_PDC_1"/>
    <property type="match status" value="1"/>
</dbReference>
<evidence type="ECO:0000313" key="12">
    <source>
        <dbReference type="Proteomes" id="UP000198749"/>
    </source>
</evidence>
<evidence type="ECO:0000256" key="4">
    <source>
        <dbReference type="ARBA" id="ARBA00023136"/>
    </source>
</evidence>
<protein>
    <submittedName>
        <fullName evidence="11">Methyl-accepting chemotaxis sensory transducer with Cache sensor</fullName>
    </submittedName>
</protein>
<keyword evidence="5 7" id="KW-0807">Transducer</keyword>
<evidence type="ECO:0000256" key="8">
    <source>
        <dbReference type="SAM" id="Phobius"/>
    </source>
</evidence>
<gene>
    <name evidence="11" type="ORF">SAMN03080615_03171</name>
</gene>
<dbReference type="SMART" id="SM00304">
    <property type="entry name" value="HAMP"/>
    <property type="match status" value="1"/>
</dbReference>
<dbReference type="Proteomes" id="UP000198749">
    <property type="component" value="Unassembled WGS sequence"/>
</dbReference>
<evidence type="ECO:0000313" key="11">
    <source>
        <dbReference type="EMBL" id="SEQ90026.1"/>
    </source>
</evidence>
<dbReference type="FunFam" id="1.10.287.950:FF:000001">
    <property type="entry name" value="Methyl-accepting chemotaxis sensory transducer"/>
    <property type="match status" value="1"/>
</dbReference>
<name>A0A1H9JSZ8_9GAMM</name>
<dbReference type="GO" id="GO:0016020">
    <property type="term" value="C:membrane"/>
    <property type="evidence" value="ECO:0007669"/>
    <property type="project" value="UniProtKB-SubCell"/>
</dbReference>
<evidence type="ECO:0000256" key="3">
    <source>
        <dbReference type="ARBA" id="ARBA00022989"/>
    </source>
</evidence>
<feature type="transmembrane region" description="Helical" evidence="8">
    <location>
        <begin position="12"/>
        <end position="33"/>
    </location>
</feature>
<evidence type="ECO:0000256" key="1">
    <source>
        <dbReference type="ARBA" id="ARBA00004141"/>
    </source>
</evidence>
<dbReference type="GO" id="GO:0006935">
    <property type="term" value="P:chemotaxis"/>
    <property type="evidence" value="ECO:0007669"/>
    <property type="project" value="UniProtKB-ARBA"/>
</dbReference>
<dbReference type="InterPro" id="IPR003660">
    <property type="entry name" value="HAMP_dom"/>
</dbReference>
<feature type="domain" description="HAMP" evidence="10">
    <location>
        <begin position="373"/>
        <end position="427"/>
    </location>
</feature>
<evidence type="ECO:0000259" key="10">
    <source>
        <dbReference type="PROSITE" id="PS50885"/>
    </source>
</evidence>
<dbReference type="CDD" id="cd11386">
    <property type="entry name" value="MCP_signal"/>
    <property type="match status" value="1"/>
</dbReference>
<accession>A0A1H9JSZ8</accession>
<dbReference type="OrthoDB" id="2489132at2"/>
<dbReference type="Pfam" id="PF00672">
    <property type="entry name" value="HAMP"/>
    <property type="match status" value="1"/>
</dbReference>
<dbReference type="SMART" id="SM00283">
    <property type="entry name" value="MA"/>
    <property type="match status" value="1"/>
</dbReference>
<evidence type="ECO:0000256" key="7">
    <source>
        <dbReference type="PROSITE-ProRule" id="PRU00284"/>
    </source>
</evidence>
<reference evidence="12" key="1">
    <citation type="submission" date="2016-10" db="EMBL/GenBank/DDBJ databases">
        <authorList>
            <person name="Varghese N."/>
            <person name="Submissions S."/>
        </authorList>
    </citation>
    <scope>NUCLEOTIDE SEQUENCE [LARGE SCALE GENOMIC DNA]</scope>
    <source>
        <strain evidence="12">DSM 18887</strain>
    </source>
</reference>
<keyword evidence="4 8" id="KW-0472">Membrane</keyword>
<feature type="domain" description="Methyl-accepting transducer" evidence="9">
    <location>
        <begin position="432"/>
        <end position="668"/>
    </location>
</feature>
<proteinExistence type="inferred from homology"/>
<dbReference type="STRING" id="355243.SAMN03080615_03171"/>
<dbReference type="GO" id="GO:0007165">
    <property type="term" value="P:signal transduction"/>
    <property type="evidence" value="ECO:0007669"/>
    <property type="project" value="UniProtKB-KW"/>
</dbReference>
<keyword evidence="3 8" id="KW-1133">Transmembrane helix</keyword>
<dbReference type="InterPro" id="IPR004089">
    <property type="entry name" value="MCPsignal_dom"/>
</dbReference>
<evidence type="ECO:0000259" key="9">
    <source>
        <dbReference type="PROSITE" id="PS50111"/>
    </source>
</evidence>
<dbReference type="PROSITE" id="PS50885">
    <property type="entry name" value="HAMP"/>
    <property type="match status" value="1"/>
</dbReference>
<dbReference type="Gene3D" id="1.10.287.950">
    <property type="entry name" value="Methyl-accepting chemotaxis protein"/>
    <property type="match status" value="1"/>
</dbReference>
<sequence>MSWTSLIRKISLPVALLLGLTVIIQLIISTLLINATTEQLRNTIEPALSDAAQDKMETFASAEKLRIEKLFTSNVLAATGYARDIAFLRTQFRSLYIPSDDVRHIINQYIAGTLQNNPDVLGVYAVFLPKALDGADETHKGETDLASNDAGRFAVYWAHNAKGEAVQEVLPEQALSDTTPSSSGHPYNSWFSCPIERQGPCIIDPYTDEVDGIKTLMTSVSVPIYFSDRLVGVIGIDLPLSQMQASAQAFGRKLAEGQGRVMLISASDTLVADSQNKGTAGQNVAELLPDNVQLNQPLTQQDDQRYTLIRHLDLNKLATWKLYIEVPTSHVLQQVDSVISVLKQGQNKQTTGVIIAGLLIVVFGSLIVIWLAIRITKPLRQVTDALAQISSGEGDLTQRIRVQSQDEVGILAGHFNQFAGQLADMIQSMAHSIKEALHRSEHATKLAFKTNDDVEQQQQQIVMVATASEEMSQSSVDVAKNAAHAADASHRAEQASLSGRKSIQTTTHNIETLAQQMQVSMSRVEGLAADSENIAEVLLVIRSVAEQTNLLALNAAIEAARAGDQGRGFAVVADEVRALAARTATSVSEIEMVINNLQKATHYVVSSIQESSSLAKDSAVQVLDASQMFDTIATAVEEITHRSTQIATAAEEQSMVAGDISQTLQTIRTVAEEVTDLAKESATLSDEMTQMGREQNQLISRFKF</sequence>
<dbReference type="CDD" id="cd06225">
    <property type="entry name" value="HAMP"/>
    <property type="match status" value="1"/>
</dbReference>
<dbReference type="PANTHER" id="PTHR32089">
    <property type="entry name" value="METHYL-ACCEPTING CHEMOTAXIS PROTEIN MCPB"/>
    <property type="match status" value="1"/>
</dbReference>
<dbReference type="AlphaFoldDB" id="A0A1H9JSZ8"/>
<evidence type="ECO:0000256" key="5">
    <source>
        <dbReference type="ARBA" id="ARBA00023224"/>
    </source>
</evidence>
<dbReference type="SUPFAM" id="SSF58104">
    <property type="entry name" value="Methyl-accepting chemotaxis protein (MCP) signaling domain"/>
    <property type="match status" value="1"/>
</dbReference>
<keyword evidence="2 8" id="KW-0812">Transmembrane</keyword>
<organism evidence="11 12">
    <name type="scientific">Amphritea atlantica</name>
    <dbReference type="NCBI Taxonomy" id="355243"/>
    <lineage>
        <taxon>Bacteria</taxon>
        <taxon>Pseudomonadati</taxon>
        <taxon>Pseudomonadota</taxon>
        <taxon>Gammaproteobacteria</taxon>
        <taxon>Oceanospirillales</taxon>
        <taxon>Oceanospirillaceae</taxon>
        <taxon>Amphritea</taxon>
    </lineage>
</organism>
<keyword evidence="12" id="KW-1185">Reference proteome</keyword>
<feature type="transmembrane region" description="Helical" evidence="8">
    <location>
        <begin position="353"/>
        <end position="373"/>
    </location>
</feature>
<evidence type="ECO:0000256" key="2">
    <source>
        <dbReference type="ARBA" id="ARBA00022692"/>
    </source>
</evidence>
<dbReference type="PANTHER" id="PTHR32089:SF119">
    <property type="entry name" value="METHYL-ACCEPTING CHEMOTAXIS PROTEIN CTPL"/>
    <property type="match status" value="1"/>
</dbReference>
<dbReference type="Gene3D" id="3.30.450.20">
    <property type="entry name" value="PAS domain"/>
    <property type="match status" value="1"/>
</dbReference>
<dbReference type="Pfam" id="PF00015">
    <property type="entry name" value="MCPsignal"/>
    <property type="match status" value="1"/>
</dbReference>
<dbReference type="RefSeq" id="WP_091360219.1">
    <property type="nucleotide sequence ID" value="NZ_AP025284.1"/>
</dbReference>
<evidence type="ECO:0000256" key="6">
    <source>
        <dbReference type="ARBA" id="ARBA00029447"/>
    </source>
</evidence>
<comment type="similarity">
    <text evidence="6">Belongs to the methyl-accepting chemotaxis (MCP) protein family.</text>
</comment>
<dbReference type="EMBL" id="FOGB01000010">
    <property type="protein sequence ID" value="SEQ90026.1"/>
    <property type="molecule type" value="Genomic_DNA"/>
</dbReference>